<dbReference type="Pfam" id="PF04715">
    <property type="entry name" value="Anth_synt_I_N"/>
    <property type="match status" value="1"/>
</dbReference>
<evidence type="ECO:0000256" key="1">
    <source>
        <dbReference type="ARBA" id="ARBA00001000"/>
    </source>
</evidence>
<organism evidence="10 11">
    <name type="scientific">Tetraparma gracilis</name>
    <dbReference type="NCBI Taxonomy" id="2962635"/>
    <lineage>
        <taxon>Eukaryota</taxon>
        <taxon>Sar</taxon>
        <taxon>Stramenopiles</taxon>
        <taxon>Ochrophyta</taxon>
        <taxon>Bolidophyceae</taxon>
        <taxon>Parmales</taxon>
        <taxon>Triparmaceae</taxon>
        <taxon>Tetraparma</taxon>
    </lineage>
</organism>
<keyword evidence="11" id="KW-1185">Reference proteome</keyword>
<evidence type="ECO:0000256" key="3">
    <source>
        <dbReference type="ARBA" id="ARBA00022909"/>
    </source>
</evidence>
<dbReference type="SUPFAM" id="SSF52317">
    <property type="entry name" value="Class I glutamine amidotransferase-like"/>
    <property type="match status" value="1"/>
</dbReference>
<accession>A0ABQ6M6T5</accession>
<sequence>MQFPGRYARWSIGFRNPPLSIEGTGSSCRISALNARGRVLMPAVRKALEALREDGTLRSLEASSPALPGYELAEATGDELDNAPTLLEMELAPRREDGTFSEEDRSRQPSLFSVIRCVRGLFGFSSSDGQLGLYGAFGYDLAFQFEPIEQSLPRDPGQRDLLLYLPDEILVVDQDKKDAWVLQYDFAAGGRTTTGLPRTGLPAAFQPHDGSAPFEERDTPEGSFSESVAKAKEEFKVGNLFEAVISQTFRNKLGRESPPSQLFRRLRERNPSPYGFLMNLGQQEYLVGASPEMFVRVEEVSNPSLRRKALRVETCPISGTVARGDDALGDAINIQALLSNKKEESELTMCTDVDRNDKSRMCEAGSVKVIGRRQIEMYSRLIHTVDHVEGYLRKEFDALDAFLGHTWSVTVCGSPKAWATQFVERTENSARAWYGGAVGLVGFDGSLNTGLTLRTVHVRKGIAEVRAGATLLFDSDPVAEEQETELKASAMIDAVSSEGARRVGKREGYFGGVLGVLDYPIHGKPSPVTLTPAGVGTSIFKNMPDTFEIARYHSLHALTDRLPKSLEVTALTEDGVVMALEHKTLPYAAVQFHPESILTSPAHGLKMVENAIEFLGRQGGKTGGAAEVGGGAEIVANLEKMSKVELAVIAKANGCSSARRSKSELVLQLALHRHKGNMLEAGRLGLESMKMEELRELKISLGLKGYGKNKTELQALIRACLEGQRT</sequence>
<feature type="domain" description="Glutamine amidotransferase" evidence="7">
    <location>
        <begin position="511"/>
        <end position="608"/>
    </location>
</feature>
<dbReference type="EMBL" id="BRYB01002504">
    <property type="protein sequence ID" value="GMI20674.1"/>
    <property type="molecule type" value="Genomic_DNA"/>
</dbReference>
<dbReference type="InterPro" id="IPR019999">
    <property type="entry name" value="Anth_synth_I-like"/>
</dbReference>
<dbReference type="Gene3D" id="3.40.50.880">
    <property type="match status" value="1"/>
</dbReference>
<dbReference type="SUPFAM" id="SSF56322">
    <property type="entry name" value="ADC synthase"/>
    <property type="match status" value="1"/>
</dbReference>
<feature type="domain" description="Anthranilate synthase component I N-terminal" evidence="9">
    <location>
        <begin position="106"/>
        <end position="179"/>
    </location>
</feature>
<dbReference type="CDD" id="cd01743">
    <property type="entry name" value="GATase1_Anthranilate_Synthase"/>
    <property type="match status" value="1"/>
</dbReference>
<dbReference type="Pfam" id="PF00117">
    <property type="entry name" value="GATase"/>
    <property type="match status" value="1"/>
</dbReference>
<dbReference type="InterPro" id="IPR006221">
    <property type="entry name" value="TrpG/PapA_dom"/>
</dbReference>
<gene>
    <name evidence="10" type="ORF">TeGR_g5130</name>
</gene>
<evidence type="ECO:0000313" key="10">
    <source>
        <dbReference type="EMBL" id="GMI20674.1"/>
    </source>
</evidence>
<evidence type="ECO:0000313" key="11">
    <source>
        <dbReference type="Proteomes" id="UP001165060"/>
    </source>
</evidence>
<dbReference type="InterPro" id="IPR029062">
    <property type="entry name" value="Class_I_gatase-like"/>
</dbReference>
<comment type="pathway">
    <text evidence="2">Cofactor biosynthesis; tetrahydrofolate biosynthesis; 4-aminobenzoate from chorismate: step 1/2.</text>
</comment>
<evidence type="ECO:0000256" key="5">
    <source>
        <dbReference type="ARBA" id="ARBA00031329"/>
    </source>
</evidence>
<comment type="caution">
    <text evidence="10">The sequence shown here is derived from an EMBL/GenBank/DDBJ whole genome shotgun (WGS) entry which is preliminary data.</text>
</comment>
<evidence type="ECO:0000259" key="9">
    <source>
        <dbReference type="Pfam" id="PF04715"/>
    </source>
</evidence>
<keyword evidence="4" id="KW-0315">Glutamine amidotransferase</keyword>
<comment type="catalytic activity">
    <reaction evidence="1">
        <text>chorismate + L-glutamine = 4-amino-4-deoxychorismate + L-glutamate</text>
        <dbReference type="Rhea" id="RHEA:11672"/>
        <dbReference type="ChEBI" id="CHEBI:29748"/>
        <dbReference type="ChEBI" id="CHEBI:29985"/>
        <dbReference type="ChEBI" id="CHEBI:58359"/>
        <dbReference type="ChEBI" id="CHEBI:58406"/>
        <dbReference type="EC" id="2.6.1.85"/>
    </reaction>
</comment>
<name>A0ABQ6M6T5_9STRA</name>
<evidence type="ECO:0000256" key="6">
    <source>
        <dbReference type="ARBA" id="ARBA00031904"/>
    </source>
</evidence>
<evidence type="ECO:0000259" key="7">
    <source>
        <dbReference type="Pfam" id="PF00117"/>
    </source>
</evidence>
<evidence type="ECO:0000259" key="8">
    <source>
        <dbReference type="Pfam" id="PF00425"/>
    </source>
</evidence>
<keyword evidence="3" id="KW-0289">Folate biosynthesis</keyword>
<protein>
    <recommendedName>
        <fullName evidence="6">p-aminobenzoic acid synthase</fullName>
    </recommendedName>
    <alternativeName>
        <fullName evidence="5">Para-aminobenzoate synthase</fullName>
    </alternativeName>
</protein>
<proteinExistence type="predicted"/>
<dbReference type="NCBIfam" id="NF010081">
    <property type="entry name" value="PRK13566.1"/>
    <property type="match status" value="1"/>
</dbReference>
<dbReference type="Pfam" id="PF00425">
    <property type="entry name" value="Chorismate_bind"/>
    <property type="match status" value="1"/>
</dbReference>
<dbReference type="InterPro" id="IPR005801">
    <property type="entry name" value="ADC_synthase"/>
</dbReference>
<dbReference type="Gene3D" id="3.60.120.10">
    <property type="entry name" value="Anthranilate synthase"/>
    <property type="match status" value="1"/>
</dbReference>
<evidence type="ECO:0000256" key="4">
    <source>
        <dbReference type="ARBA" id="ARBA00022962"/>
    </source>
</evidence>
<dbReference type="InterPro" id="IPR017926">
    <property type="entry name" value="GATASE"/>
</dbReference>
<feature type="domain" description="Chorismate-utilising enzyme C-terminal" evidence="8">
    <location>
        <begin position="223"/>
        <end position="487"/>
    </location>
</feature>
<dbReference type="InterPro" id="IPR015890">
    <property type="entry name" value="Chorismate_C"/>
</dbReference>
<dbReference type="Proteomes" id="UP001165060">
    <property type="component" value="Unassembled WGS sequence"/>
</dbReference>
<dbReference type="InterPro" id="IPR006805">
    <property type="entry name" value="Anth_synth_I_N"/>
</dbReference>
<dbReference type="PANTHER" id="PTHR11236:SF9">
    <property type="entry name" value="ANTHRANILATE SYNTHASE COMPONENT 1"/>
    <property type="match status" value="1"/>
</dbReference>
<dbReference type="PANTHER" id="PTHR11236">
    <property type="entry name" value="AMINOBENZOATE/ANTHRANILATE SYNTHASE"/>
    <property type="match status" value="1"/>
</dbReference>
<reference evidence="10 11" key="1">
    <citation type="journal article" date="2023" name="Commun. Biol.">
        <title>Genome analysis of Parmales, the sister group of diatoms, reveals the evolutionary specialization of diatoms from phago-mixotrophs to photoautotrophs.</title>
        <authorList>
            <person name="Ban H."/>
            <person name="Sato S."/>
            <person name="Yoshikawa S."/>
            <person name="Yamada K."/>
            <person name="Nakamura Y."/>
            <person name="Ichinomiya M."/>
            <person name="Sato N."/>
            <person name="Blanc-Mathieu R."/>
            <person name="Endo H."/>
            <person name="Kuwata A."/>
            <person name="Ogata H."/>
        </authorList>
    </citation>
    <scope>NUCLEOTIDE SEQUENCE [LARGE SCALE GENOMIC DNA]</scope>
</reference>
<evidence type="ECO:0000256" key="2">
    <source>
        <dbReference type="ARBA" id="ARBA00005009"/>
    </source>
</evidence>
<dbReference type="PRINTS" id="PR00095">
    <property type="entry name" value="ANTSNTHASEI"/>
</dbReference>